<evidence type="ECO:0000313" key="2">
    <source>
        <dbReference type="Proteomes" id="UP001057402"/>
    </source>
</evidence>
<organism evidence="1 2">
    <name type="scientific">Melastoma candidum</name>
    <dbReference type="NCBI Taxonomy" id="119954"/>
    <lineage>
        <taxon>Eukaryota</taxon>
        <taxon>Viridiplantae</taxon>
        <taxon>Streptophyta</taxon>
        <taxon>Embryophyta</taxon>
        <taxon>Tracheophyta</taxon>
        <taxon>Spermatophyta</taxon>
        <taxon>Magnoliopsida</taxon>
        <taxon>eudicotyledons</taxon>
        <taxon>Gunneridae</taxon>
        <taxon>Pentapetalae</taxon>
        <taxon>rosids</taxon>
        <taxon>malvids</taxon>
        <taxon>Myrtales</taxon>
        <taxon>Melastomataceae</taxon>
        <taxon>Melastomatoideae</taxon>
        <taxon>Melastomateae</taxon>
        <taxon>Melastoma</taxon>
    </lineage>
</organism>
<reference evidence="2" key="1">
    <citation type="journal article" date="2023" name="Front. Plant Sci.">
        <title>Chromosomal-level genome assembly of Melastoma candidum provides insights into trichome evolution.</title>
        <authorList>
            <person name="Zhong Y."/>
            <person name="Wu W."/>
            <person name="Sun C."/>
            <person name="Zou P."/>
            <person name="Liu Y."/>
            <person name="Dai S."/>
            <person name="Zhou R."/>
        </authorList>
    </citation>
    <scope>NUCLEOTIDE SEQUENCE [LARGE SCALE GENOMIC DNA]</scope>
</reference>
<dbReference type="Proteomes" id="UP001057402">
    <property type="component" value="Chromosome 5"/>
</dbReference>
<keyword evidence="2" id="KW-1185">Reference proteome</keyword>
<name>A0ACB9QTC5_9MYRT</name>
<comment type="caution">
    <text evidence="1">The sequence shown here is derived from an EMBL/GenBank/DDBJ whole genome shotgun (WGS) entry which is preliminary data.</text>
</comment>
<sequence length="77" mass="8228">MTVQRQRTARRVIDGLSCSQGGGGSIEALRHAAKVLKIGGKGIELRAWSCYPTVTLKESVGGPERTTLVPRLHGARS</sequence>
<proteinExistence type="predicted"/>
<evidence type="ECO:0000313" key="1">
    <source>
        <dbReference type="EMBL" id="KAI4369221.1"/>
    </source>
</evidence>
<gene>
    <name evidence="1" type="ORF">MLD38_017691</name>
</gene>
<protein>
    <submittedName>
        <fullName evidence="1">Uncharacterized protein</fullName>
    </submittedName>
</protein>
<dbReference type="EMBL" id="CM042884">
    <property type="protein sequence ID" value="KAI4369221.1"/>
    <property type="molecule type" value="Genomic_DNA"/>
</dbReference>
<accession>A0ACB9QTC5</accession>